<keyword evidence="2" id="KW-1185">Reference proteome</keyword>
<dbReference type="AlphaFoldDB" id="A0A4D9DPH5"/>
<proteinExistence type="predicted"/>
<evidence type="ECO:0000313" key="2">
    <source>
        <dbReference type="Proteomes" id="UP000297703"/>
    </source>
</evidence>
<name>A0A4D9DPH5_9SAUR</name>
<organism evidence="1 2">
    <name type="scientific">Platysternon megacephalum</name>
    <name type="common">big-headed turtle</name>
    <dbReference type="NCBI Taxonomy" id="55544"/>
    <lineage>
        <taxon>Eukaryota</taxon>
        <taxon>Metazoa</taxon>
        <taxon>Chordata</taxon>
        <taxon>Craniata</taxon>
        <taxon>Vertebrata</taxon>
        <taxon>Euteleostomi</taxon>
        <taxon>Archelosauria</taxon>
        <taxon>Testudinata</taxon>
        <taxon>Testudines</taxon>
        <taxon>Cryptodira</taxon>
        <taxon>Durocryptodira</taxon>
        <taxon>Testudinoidea</taxon>
        <taxon>Platysternidae</taxon>
        <taxon>Platysternon</taxon>
    </lineage>
</organism>
<sequence length="111" mass="11943">MLLGPLICIMITKTPALEVERGALPVWYIGTQAGLGWQKGLDGLGVVTLAAYISAPLTLHTPLHAVHTVYSCECKRARGRGLQNVATPCHTPVNQGVKASPTCLFRMSIYK</sequence>
<dbReference type="Proteomes" id="UP000297703">
    <property type="component" value="Unassembled WGS sequence"/>
</dbReference>
<reference evidence="1 2" key="1">
    <citation type="submission" date="2019-04" db="EMBL/GenBank/DDBJ databases">
        <title>Draft genome of the big-headed turtle Platysternon megacephalum.</title>
        <authorList>
            <person name="Gong S."/>
        </authorList>
    </citation>
    <scope>NUCLEOTIDE SEQUENCE [LARGE SCALE GENOMIC DNA]</scope>
    <source>
        <strain evidence="1">DO16091913</strain>
        <tissue evidence="1">Muscle</tissue>
    </source>
</reference>
<dbReference type="EMBL" id="QXTE01000345">
    <property type="protein sequence ID" value="TFJ99166.1"/>
    <property type="molecule type" value="Genomic_DNA"/>
</dbReference>
<comment type="caution">
    <text evidence="1">The sequence shown here is derived from an EMBL/GenBank/DDBJ whole genome shotgun (WGS) entry which is preliminary data.</text>
</comment>
<accession>A0A4D9DPH5</accession>
<gene>
    <name evidence="1" type="ORF">DR999_PMT18798</name>
</gene>
<protein>
    <submittedName>
        <fullName evidence="1">Uncharacterized protein</fullName>
    </submittedName>
</protein>
<evidence type="ECO:0000313" key="1">
    <source>
        <dbReference type="EMBL" id="TFJ99166.1"/>
    </source>
</evidence>
<reference evidence="1 2" key="2">
    <citation type="submission" date="2019-04" db="EMBL/GenBank/DDBJ databases">
        <title>The genome sequence of big-headed turtle.</title>
        <authorList>
            <person name="Gong S."/>
        </authorList>
    </citation>
    <scope>NUCLEOTIDE SEQUENCE [LARGE SCALE GENOMIC DNA]</scope>
    <source>
        <strain evidence="1">DO16091913</strain>
        <tissue evidence="1">Muscle</tissue>
    </source>
</reference>